<reference evidence="3 4" key="1">
    <citation type="journal article" date="2014" name="Nature">
        <title>An environmental bacterial taxon with a large and distinct metabolic repertoire.</title>
        <authorList>
            <person name="Wilson M.C."/>
            <person name="Mori T."/>
            <person name="Ruckert C."/>
            <person name="Uria A.R."/>
            <person name="Helf M.J."/>
            <person name="Takada K."/>
            <person name="Gernert C."/>
            <person name="Steffens U.A."/>
            <person name="Heycke N."/>
            <person name="Schmitt S."/>
            <person name="Rinke C."/>
            <person name="Helfrich E.J."/>
            <person name="Brachmann A.O."/>
            <person name="Gurgui C."/>
            <person name="Wakimoto T."/>
            <person name="Kracht M."/>
            <person name="Crusemann M."/>
            <person name="Hentschel U."/>
            <person name="Abe I."/>
            <person name="Matsunaga S."/>
            <person name="Kalinowski J."/>
            <person name="Takeyama H."/>
            <person name="Piel J."/>
        </authorList>
    </citation>
    <scope>NUCLEOTIDE SEQUENCE [LARGE SCALE GENOMIC DNA]</scope>
    <source>
        <strain evidence="4">TSY2</strain>
    </source>
</reference>
<dbReference type="EMBL" id="AZHX01001058">
    <property type="protein sequence ID" value="ETX05026.1"/>
    <property type="molecule type" value="Genomic_DNA"/>
</dbReference>
<feature type="region of interest" description="Disordered" evidence="1">
    <location>
        <begin position="298"/>
        <end position="328"/>
    </location>
</feature>
<keyword evidence="4" id="KW-1185">Reference proteome</keyword>
<organism evidence="3 4">
    <name type="scientific">Candidatus Entotheonella gemina</name>
    <dbReference type="NCBI Taxonomy" id="1429439"/>
    <lineage>
        <taxon>Bacteria</taxon>
        <taxon>Pseudomonadati</taxon>
        <taxon>Nitrospinota/Tectimicrobiota group</taxon>
        <taxon>Candidatus Tectimicrobiota</taxon>
        <taxon>Candidatus Entotheonellia</taxon>
        <taxon>Candidatus Entotheonellales</taxon>
        <taxon>Candidatus Entotheonellaceae</taxon>
        <taxon>Candidatus Entotheonella</taxon>
    </lineage>
</organism>
<keyword evidence="2" id="KW-1133">Transmembrane helix</keyword>
<evidence type="ECO:0000256" key="2">
    <source>
        <dbReference type="SAM" id="Phobius"/>
    </source>
</evidence>
<evidence type="ECO:0000313" key="4">
    <source>
        <dbReference type="Proteomes" id="UP000019140"/>
    </source>
</evidence>
<feature type="transmembrane region" description="Helical" evidence="2">
    <location>
        <begin position="171"/>
        <end position="188"/>
    </location>
</feature>
<keyword evidence="2" id="KW-0472">Membrane</keyword>
<sequence>MNDAEKKVEKKTSKHKFFNKQDKEEQRLIDQYYIKLKTDYQQIEQYRESKTTENENPKKNKQISEKIETFLNIEDREDIDFPEKTWRNAYYTEQLIALILPEQKIGLEFSRRLQDAKYALSKNMYTYYATQAKDEKIDMRSLFIDLISELQWHKEKQQVERSYGRTARVRTTIIFVIAFLFFFLPNIFPAFSDLLLGKMSGGNPSRIYFVFTAITAGSLGAAFSLLISIRKRLEESNLDGVKVLKRVSYIGSRVVIGMGAGLILYYFLQSGLIAGALLPKPFSGSVLSASNVTTESTEATKNLTDSDVESSESVKESDGITQALSDSGTEPQYKDLALVIVFCFLSGFSETLIPNLLSETEKQVNTVN</sequence>
<evidence type="ECO:0000256" key="1">
    <source>
        <dbReference type="SAM" id="MobiDB-lite"/>
    </source>
</evidence>
<dbReference type="HOGENOM" id="CLU_762490_0_0_7"/>
<comment type="caution">
    <text evidence="3">The sequence shown here is derived from an EMBL/GenBank/DDBJ whole genome shotgun (WGS) entry which is preliminary data.</text>
</comment>
<feature type="transmembrane region" description="Helical" evidence="2">
    <location>
        <begin position="336"/>
        <end position="357"/>
    </location>
</feature>
<feature type="transmembrane region" description="Helical" evidence="2">
    <location>
        <begin position="208"/>
        <end position="229"/>
    </location>
</feature>
<name>W4M510_9BACT</name>
<proteinExistence type="predicted"/>
<keyword evidence="2" id="KW-0812">Transmembrane</keyword>
<evidence type="ECO:0000313" key="3">
    <source>
        <dbReference type="EMBL" id="ETX05026.1"/>
    </source>
</evidence>
<dbReference type="Proteomes" id="UP000019140">
    <property type="component" value="Unassembled WGS sequence"/>
</dbReference>
<gene>
    <name evidence="3" type="ORF">ETSY2_25375</name>
</gene>
<accession>W4M510</accession>
<protein>
    <submittedName>
        <fullName evidence="3">Uncharacterized protein</fullName>
    </submittedName>
</protein>
<feature type="transmembrane region" description="Helical" evidence="2">
    <location>
        <begin position="250"/>
        <end position="268"/>
    </location>
</feature>
<dbReference type="AlphaFoldDB" id="W4M510"/>
<feature type="compositionally biased region" description="Polar residues" evidence="1">
    <location>
        <begin position="319"/>
        <end position="328"/>
    </location>
</feature>